<evidence type="ECO:0000313" key="5">
    <source>
        <dbReference type="Proteomes" id="UP001652700"/>
    </source>
</evidence>
<evidence type="ECO:0000313" key="4">
    <source>
        <dbReference type="EnsemblMetazoa" id="XP_028140892.1"/>
    </source>
</evidence>
<dbReference type="AlphaFoldDB" id="A0A6P7G1H6"/>
<dbReference type="GO" id="GO:0008010">
    <property type="term" value="F:structural constituent of chitin-based larval cuticle"/>
    <property type="evidence" value="ECO:0007669"/>
    <property type="project" value="TreeGrafter"/>
</dbReference>
<reference evidence="6" key="1">
    <citation type="submission" date="2025-04" db="UniProtKB">
        <authorList>
            <consortium name="RefSeq"/>
        </authorList>
    </citation>
    <scope>IDENTIFICATION</scope>
    <source>
        <tissue evidence="6">Whole insect</tissue>
    </source>
</reference>
<keyword evidence="3" id="KW-0732">Signal</keyword>
<sequence>MDILTVPFILLQILSYVLWIEASPLLPQNKDSIVLDYSNYNSFQPNGQGTYSFGYEIEDPDTQNIQFRDEERKADGTIIGSYGWVKPDGNIIMVRYVADQKGFRASVEGSEGESKRYGEIEPNDLDFPKENPILEHAIESLKYMNRPSTHEKHLRPIDQNFNFQEINSHNGESEYLYDPNFLLPKGYVEDYIEPKRIFFSY</sequence>
<dbReference type="GeneID" id="114334953"/>
<dbReference type="InterPro" id="IPR000618">
    <property type="entry name" value="Insect_cuticle"/>
</dbReference>
<dbReference type="GO" id="GO:0062129">
    <property type="term" value="C:chitin-based extracellular matrix"/>
    <property type="evidence" value="ECO:0007669"/>
    <property type="project" value="TreeGrafter"/>
</dbReference>
<feature type="chain" id="PRO_5028312921" evidence="3">
    <location>
        <begin position="23"/>
        <end position="201"/>
    </location>
</feature>
<dbReference type="KEGG" id="dvv:114334953"/>
<evidence type="ECO:0000256" key="1">
    <source>
        <dbReference type="ARBA" id="ARBA00022460"/>
    </source>
</evidence>
<dbReference type="OrthoDB" id="8021718at2759"/>
<dbReference type="EnsemblMetazoa" id="XM_028285091.2">
    <property type="protein sequence ID" value="XP_028140892.1"/>
    <property type="gene ID" value="LOC114334953"/>
</dbReference>
<dbReference type="PANTHER" id="PTHR10380">
    <property type="entry name" value="CUTICLE PROTEIN"/>
    <property type="match status" value="1"/>
</dbReference>
<proteinExistence type="predicted"/>
<keyword evidence="1 2" id="KW-0193">Cuticle</keyword>
<dbReference type="RefSeq" id="XP_028140892.1">
    <property type="nucleotide sequence ID" value="XM_028285091.1"/>
</dbReference>
<dbReference type="PRINTS" id="PR00947">
    <property type="entry name" value="CUTICLE"/>
</dbReference>
<organism evidence="6">
    <name type="scientific">Diabrotica virgifera virgifera</name>
    <name type="common">western corn rootworm</name>
    <dbReference type="NCBI Taxonomy" id="50390"/>
    <lineage>
        <taxon>Eukaryota</taxon>
        <taxon>Metazoa</taxon>
        <taxon>Ecdysozoa</taxon>
        <taxon>Arthropoda</taxon>
        <taxon>Hexapoda</taxon>
        <taxon>Insecta</taxon>
        <taxon>Pterygota</taxon>
        <taxon>Neoptera</taxon>
        <taxon>Endopterygota</taxon>
        <taxon>Coleoptera</taxon>
        <taxon>Polyphaga</taxon>
        <taxon>Cucujiformia</taxon>
        <taxon>Chrysomeloidea</taxon>
        <taxon>Chrysomelidae</taxon>
        <taxon>Galerucinae</taxon>
        <taxon>Diabroticina</taxon>
        <taxon>Diabroticites</taxon>
        <taxon>Diabrotica</taxon>
    </lineage>
</organism>
<protein>
    <submittedName>
        <fullName evidence="6">Uncharacterized protein LOC114334953</fullName>
    </submittedName>
</protein>
<evidence type="ECO:0000313" key="6">
    <source>
        <dbReference type="RefSeq" id="XP_028140892.1"/>
    </source>
</evidence>
<dbReference type="Proteomes" id="UP001652700">
    <property type="component" value="Unplaced"/>
</dbReference>
<keyword evidence="5" id="KW-1185">Reference proteome</keyword>
<gene>
    <name evidence="6" type="primary">LOC114334953</name>
</gene>
<dbReference type="PROSITE" id="PS00233">
    <property type="entry name" value="CHIT_BIND_RR_1"/>
    <property type="match status" value="1"/>
</dbReference>
<dbReference type="InterPro" id="IPR050468">
    <property type="entry name" value="Cuticle_Struct_Prot"/>
</dbReference>
<dbReference type="Pfam" id="PF00379">
    <property type="entry name" value="Chitin_bind_4"/>
    <property type="match status" value="1"/>
</dbReference>
<evidence type="ECO:0000256" key="2">
    <source>
        <dbReference type="PROSITE-ProRule" id="PRU00497"/>
    </source>
</evidence>
<dbReference type="InParanoid" id="A0A6P7G1H6"/>
<accession>A0A6P7G1H6</accession>
<name>A0A6P7G1H6_DIAVI</name>
<reference evidence="4" key="2">
    <citation type="submission" date="2025-05" db="UniProtKB">
        <authorList>
            <consortium name="EnsemblMetazoa"/>
        </authorList>
    </citation>
    <scope>IDENTIFICATION</scope>
</reference>
<dbReference type="PANTHER" id="PTHR10380:SF224">
    <property type="entry name" value="CUTICULAR PROTEIN 12A"/>
    <property type="match status" value="1"/>
</dbReference>
<dbReference type="PROSITE" id="PS51155">
    <property type="entry name" value="CHIT_BIND_RR_2"/>
    <property type="match status" value="1"/>
</dbReference>
<evidence type="ECO:0000256" key="3">
    <source>
        <dbReference type="SAM" id="SignalP"/>
    </source>
</evidence>
<feature type="signal peptide" evidence="3">
    <location>
        <begin position="1"/>
        <end position="22"/>
    </location>
</feature>
<dbReference type="InterPro" id="IPR031311">
    <property type="entry name" value="CHIT_BIND_RR_consensus"/>
</dbReference>